<evidence type="ECO:0000256" key="8">
    <source>
        <dbReference type="SAM" id="MobiDB-lite"/>
    </source>
</evidence>
<dbReference type="SUPFAM" id="SSF55174">
    <property type="entry name" value="Alpha-L RNA-binding motif"/>
    <property type="match status" value="1"/>
</dbReference>
<dbReference type="PANTHER" id="PTHR47683">
    <property type="entry name" value="PSEUDOURIDINE SYNTHASE FAMILY PROTEIN-RELATED"/>
    <property type="match status" value="1"/>
</dbReference>
<keyword evidence="3 7" id="KW-0413">Isomerase</keyword>
<protein>
    <recommendedName>
        <fullName evidence="7">Pseudouridine synthase</fullName>
        <ecNumber evidence="7">5.4.99.-</ecNumber>
    </recommendedName>
</protein>
<evidence type="ECO:0000313" key="11">
    <source>
        <dbReference type="Proteomes" id="UP001556170"/>
    </source>
</evidence>
<feature type="compositionally biased region" description="Low complexity" evidence="8">
    <location>
        <begin position="442"/>
        <end position="454"/>
    </location>
</feature>
<reference evidence="10 11" key="1">
    <citation type="submission" date="2024-06" db="EMBL/GenBank/DDBJ databases">
        <authorList>
            <person name="Woo H."/>
        </authorList>
    </citation>
    <scope>NUCLEOTIDE SEQUENCE [LARGE SCALE GENOMIC DNA]</scope>
    <source>
        <strain evidence="10 11">S2-g</strain>
    </source>
</reference>
<comment type="caution">
    <text evidence="10">The sequence shown here is derived from an EMBL/GenBank/DDBJ whole genome shotgun (WGS) entry which is preliminary data.</text>
</comment>
<name>A0ABV3QS80_9GAMM</name>
<dbReference type="Pfam" id="PF01479">
    <property type="entry name" value="S4"/>
    <property type="match status" value="1"/>
</dbReference>
<dbReference type="Proteomes" id="UP001556170">
    <property type="component" value="Unassembled WGS sequence"/>
</dbReference>
<dbReference type="Pfam" id="PF00849">
    <property type="entry name" value="PseudoU_synth_2"/>
    <property type="match status" value="1"/>
</dbReference>
<dbReference type="SUPFAM" id="SSF55120">
    <property type="entry name" value="Pseudouridine synthase"/>
    <property type="match status" value="1"/>
</dbReference>
<feature type="domain" description="RNA-binding S4" evidence="9">
    <location>
        <begin position="24"/>
        <end position="83"/>
    </location>
</feature>
<evidence type="ECO:0000259" key="9">
    <source>
        <dbReference type="SMART" id="SM00363"/>
    </source>
</evidence>
<comment type="similarity">
    <text evidence="1 7">Belongs to the pseudouridine synthase RsuA family.</text>
</comment>
<dbReference type="EMBL" id="JBFOHL010000009">
    <property type="protein sequence ID" value="MEW9624728.1"/>
    <property type="molecule type" value="Genomic_DNA"/>
</dbReference>
<dbReference type="PANTHER" id="PTHR47683:SF3">
    <property type="entry name" value="RIBOSOMAL LARGE SUBUNIT PSEUDOURIDINE SYNTHASE B"/>
    <property type="match status" value="1"/>
</dbReference>
<evidence type="ECO:0000256" key="4">
    <source>
        <dbReference type="ARBA" id="ARBA00036944"/>
    </source>
</evidence>
<dbReference type="InterPro" id="IPR018496">
    <property type="entry name" value="PsdUridine_synth_RsuA/RluB_CS"/>
</dbReference>
<dbReference type="PROSITE" id="PS50889">
    <property type="entry name" value="S4"/>
    <property type="match status" value="1"/>
</dbReference>
<dbReference type="InterPro" id="IPR036986">
    <property type="entry name" value="S4_RNA-bd_sf"/>
</dbReference>
<keyword evidence="2 6" id="KW-0694">RNA-binding</keyword>
<feature type="region of interest" description="Disordered" evidence="8">
    <location>
        <begin position="278"/>
        <end position="467"/>
    </location>
</feature>
<comment type="catalytic activity">
    <reaction evidence="4">
        <text>uridine(2605) in 23S rRNA = pseudouridine(2605) in 23S rRNA</text>
        <dbReference type="Rhea" id="RHEA:42520"/>
        <dbReference type="Rhea" id="RHEA-COMP:10095"/>
        <dbReference type="Rhea" id="RHEA-COMP:10096"/>
        <dbReference type="ChEBI" id="CHEBI:65314"/>
        <dbReference type="ChEBI" id="CHEBI:65315"/>
        <dbReference type="EC" id="5.4.99.22"/>
    </reaction>
</comment>
<dbReference type="InterPro" id="IPR020103">
    <property type="entry name" value="PsdUridine_synth_cat_dom_sf"/>
</dbReference>
<feature type="compositionally biased region" description="Basic and acidic residues" evidence="8">
    <location>
        <begin position="306"/>
        <end position="323"/>
    </location>
</feature>
<feature type="compositionally biased region" description="Basic residues" evidence="8">
    <location>
        <begin position="456"/>
        <end position="467"/>
    </location>
</feature>
<evidence type="ECO:0000256" key="6">
    <source>
        <dbReference type="PROSITE-ProRule" id="PRU00182"/>
    </source>
</evidence>
<dbReference type="InterPro" id="IPR002942">
    <property type="entry name" value="S4_RNA-bd"/>
</dbReference>
<dbReference type="CDD" id="cd00165">
    <property type="entry name" value="S4"/>
    <property type="match status" value="1"/>
</dbReference>
<evidence type="ECO:0000256" key="5">
    <source>
        <dbReference type="ARBA" id="ARBA00037383"/>
    </source>
</evidence>
<keyword evidence="11" id="KW-1185">Reference proteome</keyword>
<organism evidence="10 11">
    <name type="scientific">Rhodanobacter geophilus</name>
    <dbReference type="NCBI Taxonomy" id="3162488"/>
    <lineage>
        <taxon>Bacteria</taxon>
        <taxon>Pseudomonadati</taxon>
        <taxon>Pseudomonadota</taxon>
        <taxon>Gammaproteobacteria</taxon>
        <taxon>Lysobacterales</taxon>
        <taxon>Rhodanobacteraceae</taxon>
        <taxon>Rhodanobacter</taxon>
    </lineage>
</organism>
<dbReference type="PROSITE" id="PS01149">
    <property type="entry name" value="PSI_RSU"/>
    <property type="match status" value="1"/>
</dbReference>
<dbReference type="EC" id="5.4.99.-" evidence="7"/>
<evidence type="ECO:0000256" key="1">
    <source>
        <dbReference type="ARBA" id="ARBA00008348"/>
    </source>
</evidence>
<dbReference type="Gene3D" id="3.10.290.10">
    <property type="entry name" value="RNA-binding S4 domain"/>
    <property type="match status" value="1"/>
</dbReference>
<proteinExistence type="inferred from homology"/>
<dbReference type="NCBIfam" id="TIGR00093">
    <property type="entry name" value="pseudouridine synthase"/>
    <property type="match status" value="1"/>
</dbReference>
<evidence type="ECO:0000256" key="2">
    <source>
        <dbReference type="ARBA" id="ARBA00022884"/>
    </source>
</evidence>
<feature type="compositionally biased region" description="Gly residues" evidence="8">
    <location>
        <begin position="428"/>
        <end position="441"/>
    </location>
</feature>
<dbReference type="InterPro" id="IPR000748">
    <property type="entry name" value="PsdUridine_synth_RsuA/RluB/E/F"/>
</dbReference>
<dbReference type="InterPro" id="IPR006145">
    <property type="entry name" value="PsdUridine_synth_RsuA/RluA"/>
</dbReference>
<sequence>MTAPQKSILSLKRAPVGDAAPLEERLHKVLANAGLGSRRMLEQRIQAGEIELNGTPATIGTSVHAGDRVVVDGKQFVVATDNRGDAEVLIYHKPEGVLTTRDDPEGRPTVFEQLPRLKGARWVAVGRLDINTTGLLLLTTDGELANALMHPKSGIEREYLCRVHGEVPDEVIEKLKAGVELEDGPARFDEIAVISRGGSHSWFRVVIREGRNREVRRLWDSQGFLVSRLKRIRYGRIELPRTLRRDDCAPLDEEAVKQLRQTAGLGAPQPVLTLSPVLHQRRANRNVTEYRPESGSTGGWSSGYQDEARELRAFDRIREEPPRGRQKQRRPGQEVNGNVARPERAPGANHRKKNKRGVAPGQELPSVRTWFAGDNRDGAARPAGGQGKRRSGKAGGAHGGAGHGGFAPASPYSGFGGGHGSEARPGGNRPGGRGRPQGQGGNRPAHGGNRPGGNRPHGRGGNRSGNR</sequence>
<accession>A0ABV3QS80</accession>
<evidence type="ECO:0000256" key="3">
    <source>
        <dbReference type="ARBA" id="ARBA00023235"/>
    </source>
</evidence>
<dbReference type="GO" id="GO:0016853">
    <property type="term" value="F:isomerase activity"/>
    <property type="evidence" value="ECO:0007669"/>
    <property type="project" value="UniProtKB-KW"/>
</dbReference>
<evidence type="ECO:0000256" key="7">
    <source>
        <dbReference type="RuleBase" id="RU003887"/>
    </source>
</evidence>
<dbReference type="Gene3D" id="3.30.2350.10">
    <property type="entry name" value="Pseudouridine synthase"/>
    <property type="match status" value="1"/>
</dbReference>
<comment type="function">
    <text evidence="5">Responsible for synthesis of pseudouridine from uracil-2605 in 23S ribosomal RNA.</text>
</comment>
<dbReference type="InterPro" id="IPR050343">
    <property type="entry name" value="RsuA_PseudoU_synthase"/>
</dbReference>
<feature type="compositionally biased region" description="Gly residues" evidence="8">
    <location>
        <begin position="393"/>
        <end position="405"/>
    </location>
</feature>
<evidence type="ECO:0000313" key="10">
    <source>
        <dbReference type="EMBL" id="MEW9624728.1"/>
    </source>
</evidence>
<dbReference type="RefSeq" id="WP_367845037.1">
    <property type="nucleotide sequence ID" value="NZ_JBFOHL010000009.1"/>
</dbReference>
<dbReference type="SMART" id="SM00363">
    <property type="entry name" value="S4"/>
    <property type="match status" value="1"/>
</dbReference>
<gene>
    <name evidence="10" type="ORF">ABQJ56_10870</name>
</gene>